<keyword evidence="8" id="KW-1185">Reference proteome</keyword>
<keyword evidence="3 4" id="KW-0408">Iron</keyword>
<evidence type="ECO:0000256" key="5">
    <source>
        <dbReference type="SAM" id="Phobius"/>
    </source>
</evidence>
<keyword evidence="2 4" id="KW-0479">Metal-binding</keyword>
<dbReference type="Pfam" id="PF13442">
    <property type="entry name" value="Cytochrome_CBB3"/>
    <property type="match status" value="1"/>
</dbReference>
<dbReference type="GO" id="GO:0020037">
    <property type="term" value="F:heme binding"/>
    <property type="evidence" value="ECO:0007669"/>
    <property type="project" value="InterPro"/>
</dbReference>
<dbReference type="SUPFAM" id="SSF46626">
    <property type="entry name" value="Cytochrome c"/>
    <property type="match status" value="1"/>
</dbReference>
<dbReference type="InterPro" id="IPR009056">
    <property type="entry name" value="Cyt_c-like_dom"/>
</dbReference>
<dbReference type="STRING" id="60547.GCA_000751215_04092"/>
<evidence type="ECO:0000313" key="7">
    <source>
        <dbReference type="EMBL" id="KDR38961.1"/>
    </source>
</evidence>
<dbReference type="AlphaFoldDB" id="A0A069PNR6"/>
<name>A0A069PNR6_9BURK</name>
<gene>
    <name evidence="7" type="ORF">BG61_36315</name>
</gene>
<evidence type="ECO:0000256" key="4">
    <source>
        <dbReference type="PROSITE-ProRule" id="PRU00433"/>
    </source>
</evidence>
<dbReference type="Proteomes" id="UP000027466">
    <property type="component" value="Unassembled WGS sequence"/>
</dbReference>
<proteinExistence type="predicted"/>
<keyword evidence="5" id="KW-1133">Transmembrane helix</keyword>
<dbReference type="EMBL" id="JFHC01000070">
    <property type="protein sequence ID" value="KDR38961.1"/>
    <property type="molecule type" value="Genomic_DNA"/>
</dbReference>
<dbReference type="RefSeq" id="WP_051672905.1">
    <property type="nucleotide sequence ID" value="NZ_CADFFX010000005.1"/>
</dbReference>
<dbReference type="GO" id="GO:0009055">
    <property type="term" value="F:electron transfer activity"/>
    <property type="evidence" value="ECO:0007669"/>
    <property type="project" value="InterPro"/>
</dbReference>
<keyword evidence="1 4" id="KW-0349">Heme</keyword>
<feature type="domain" description="Cytochrome c" evidence="6">
    <location>
        <begin position="75"/>
        <end position="161"/>
    </location>
</feature>
<feature type="transmembrane region" description="Helical" evidence="5">
    <location>
        <begin position="12"/>
        <end position="30"/>
    </location>
</feature>
<keyword evidence="5" id="KW-0472">Membrane</keyword>
<dbReference type="GO" id="GO:0046872">
    <property type="term" value="F:metal ion binding"/>
    <property type="evidence" value="ECO:0007669"/>
    <property type="project" value="UniProtKB-KW"/>
</dbReference>
<evidence type="ECO:0000313" key="8">
    <source>
        <dbReference type="Proteomes" id="UP000027466"/>
    </source>
</evidence>
<accession>A0A069PNR6</accession>
<sequence length="186" mass="19879">MLRRHRLSEAVFINVALLLAGAIVAALYAWSGLYDVSAASGHNPVVAWALHATYEQSLHRHAKDIHVPPDLMSAENVRAGARLYSETCAVCHGTPGKALSPIGQGILPMAPTLLAATRRNNPQLMYWVIRNGVKMTAMPAFGKTQSDQAIWQAAAFLFDARGITPERYAALTSGGAGHQAAPKAAQ</sequence>
<evidence type="ECO:0000259" key="6">
    <source>
        <dbReference type="PROSITE" id="PS51007"/>
    </source>
</evidence>
<keyword evidence="5" id="KW-0812">Transmembrane</keyword>
<comment type="caution">
    <text evidence="7">The sequence shown here is derived from an EMBL/GenBank/DDBJ whole genome shotgun (WGS) entry which is preliminary data.</text>
</comment>
<dbReference type="PROSITE" id="PS51007">
    <property type="entry name" value="CYTC"/>
    <property type="match status" value="1"/>
</dbReference>
<reference evidence="7 8" key="1">
    <citation type="submission" date="2014-03" db="EMBL/GenBank/DDBJ databases">
        <title>Draft Genome Sequences of Four Burkholderia Strains.</title>
        <authorList>
            <person name="Liu X.Y."/>
            <person name="Li C.X."/>
            <person name="Xu J.H."/>
        </authorList>
    </citation>
    <scope>NUCLEOTIDE SEQUENCE [LARGE SCALE GENOMIC DNA]</scope>
    <source>
        <strain evidence="7 8">DSM 50014</strain>
    </source>
</reference>
<protein>
    <submittedName>
        <fullName evidence="7">Cytochrome C</fullName>
    </submittedName>
</protein>
<dbReference type="Gene3D" id="1.10.760.10">
    <property type="entry name" value="Cytochrome c-like domain"/>
    <property type="match status" value="1"/>
</dbReference>
<organism evidence="7 8">
    <name type="scientific">Caballeronia glathei</name>
    <dbReference type="NCBI Taxonomy" id="60547"/>
    <lineage>
        <taxon>Bacteria</taxon>
        <taxon>Pseudomonadati</taxon>
        <taxon>Pseudomonadota</taxon>
        <taxon>Betaproteobacteria</taxon>
        <taxon>Burkholderiales</taxon>
        <taxon>Burkholderiaceae</taxon>
        <taxon>Caballeronia</taxon>
    </lineage>
</organism>
<evidence type="ECO:0000256" key="2">
    <source>
        <dbReference type="ARBA" id="ARBA00022723"/>
    </source>
</evidence>
<evidence type="ECO:0000256" key="1">
    <source>
        <dbReference type="ARBA" id="ARBA00022617"/>
    </source>
</evidence>
<evidence type="ECO:0000256" key="3">
    <source>
        <dbReference type="ARBA" id="ARBA00023004"/>
    </source>
</evidence>
<dbReference type="InterPro" id="IPR036909">
    <property type="entry name" value="Cyt_c-like_dom_sf"/>
</dbReference>